<protein>
    <submittedName>
        <fullName evidence="2">Uncharacterized protein</fullName>
    </submittedName>
</protein>
<dbReference type="RefSeq" id="WP_016277693.1">
    <property type="nucleotide sequence ID" value="NZ_CP039393.1"/>
</dbReference>
<dbReference type="KEGG" id="mgod:E7746_06025"/>
<dbReference type="GeneID" id="82152501"/>
<dbReference type="OrthoDB" id="1086394at2"/>
<dbReference type="Proteomes" id="UP000297031">
    <property type="component" value="Chromosome"/>
</dbReference>
<keyword evidence="3" id="KW-1185">Reference proteome</keyword>
<dbReference type="AlphaFoldDB" id="A0A4P7VNL0"/>
<evidence type="ECO:0000256" key="1">
    <source>
        <dbReference type="SAM" id="MobiDB-lite"/>
    </source>
</evidence>
<dbReference type="EMBL" id="CP039393">
    <property type="protein sequence ID" value="QCD35481.1"/>
    <property type="molecule type" value="Genomic_DNA"/>
</dbReference>
<feature type="region of interest" description="Disordered" evidence="1">
    <location>
        <begin position="1"/>
        <end position="47"/>
    </location>
</feature>
<name>A0A4P7VNL0_9BACT</name>
<proteinExistence type="predicted"/>
<organism evidence="2 3">
    <name type="scientific">Muribaculum gordoncarteri</name>
    <dbReference type="NCBI Taxonomy" id="2530390"/>
    <lineage>
        <taxon>Bacteria</taxon>
        <taxon>Pseudomonadati</taxon>
        <taxon>Bacteroidota</taxon>
        <taxon>Bacteroidia</taxon>
        <taxon>Bacteroidales</taxon>
        <taxon>Muribaculaceae</taxon>
        <taxon>Muribaculum</taxon>
    </lineage>
</organism>
<evidence type="ECO:0000313" key="3">
    <source>
        <dbReference type="Proteomes" id="UP000297031"/>
    </source>
</evidence>
<evidence type="ECO:0000313" key="2">
    <source>
        <dbReference type="EMBL" id="QCD35481.1"/>
    </source>
</evidence>
<sequence>MNQDTPYPKLNDLLGGLGNLVPGAETMPPAPEQHTVPEPEPSPDNDDDWELFRKNLALYNFREKKDDRMICKLDRDLADSLDACDIDRKCRSDIVNAIVRTFVNRYLDRLRQFRKNNRSLLGNT</sequence>
<reference evidence="2 3" key="1">
    <citation type="submission" date="2019-02" db="EMBL/GenBank/DDBJ databases">
        <title>Isolation and identification of novel species under the genus Muribaculum.</title>
        <authorList>
            <person name="Miyake S."/>
            <person name="Ding Y."/>
            <person name="Low A."/>
            <person name="Soh M."/>
            <person name="Seedorf H."/>
        </authorList>
    </citation>
    <scope>NUCLEOTIDE SEQUENCE [LARGE SCALE GENOMIC DNA]</scope>
    <source>
        <strain evidence="2 3">TLL-A4</strain>
    </source>
</reference>
<accession>A0A4P7VNL0</accession>
<gene>
    <name evidence="2" type="ORF">E7746_06025</name>
</gene>